<feature type="signal peptide" evidence="3">
    <location>
        <begin position="1"/>
        <end position="24"/>
    </location>
</feature>
<dbReference type="RefSeq" id="XP_024708499.1">
    <property type="nucleotide sequence ID" value="XM_024847538.1"/>
</dbReference>
<dbReference type="EMBL" id="MSFO01000002">
    <property type="protein sequence ID" value="PLB53197.1"/>
    <property type="molecule type" value="Genomic_DNA"/>
</dbReference>
<reference evidence="4 5" key="1">
    <citation type="submission" date="2016-12" db="EMBL/GenBank/DDBJ databases">
        <title>The genomes of Aspergillus section Nigri reveals drivers in fungal speciation.</title>
        <authorList>
            <consortium name="DOE Joint Genome Institute"/>
            <person name="Vesth T.C."/>
            <person name="Nybo J."/>
            <person name="Theobald S."/>
            <person name="Brandl J."/>
            <person name="Frisvad J.C."/>
            <person name="Nielsen K.F."/>
            <person name="Lyhne E.K."/>
            <person name="Kogle M.E."/>
            <person name="Kuo A."/>
            <person name="Riley R."/>
            <person name="Clum A."/>
            <person name="Nolan M."/>
            <person name="Lipzen A."/>
            <person name="Salamov A."/>
            <person name="Henrissat B."/>
            <person name="Wiebenga A."/>
            <person name="De Vries R.P."/>
            <person name="Grigoriev I.V."/>
            <person name="Mortensen U.H."/>
            <person name="Andersen M.R."/>
            <person name="Baker S.E."/>
        </authorList>
    </citation>
    <scope>NUCLEOTIDE SEQUENCE [LARGE SCALE GENOMIC DNA]</scope>
    <source>
        <strain evidence="4 5">IBT 23096</strain>
    </source>
</reference>
<feature type="compositionally biased region" description="Basic and acidic residues" evidence="1">
    <location>
        <begin position="227"/>
        <end position="237"/>
    </location>
</feature>
<protein>
    <submittedName>
        <fullName evidence="4">Uncharacterized protein</fullName>
    </submittedName>
</protein>
<sequence length="257" mass="29029">MASPSSSKWLLSLLLSSFTCPSLAASKSTSTTTDPTCYSFNGTPNSDYQLCPQTDAKGMCCLTGTKDQPADVCLQNGLCQTVAESQIKGQTVRNYSYWRGYCTSRDWEGGGCLGVCLDGSIYIYIYIDYCVYIYTQLDLYINFYFYLFIIIVFILNNIYNINFSNIFTNNLKLNTIPNTSRTIHQIRPLNPRPRHLQRRQSRHRRGRQHRRPIPLRRCDVASASPPHTKDRVREQGVYRDAGAEGVSGDGEREGGGL</sequence>
<accession>A0A2I2GK13</accession>
<keyword evidence="2" id="KW-0472">Membrane</keyword>
<dbReference type="GeneID" id="36555237"/>
<dbReference type="STRING" id="1392250.A0A2I2GK13"/>
<dbReference type="OrthoDB" id="5215637at2759"/>
<dbReference type="Proteomes" id="UP000234275">
    <property type="component" value="Unassembled WGS sequence"/>
</dbReference>
<evidence type="ECO:0000256" key="1">
    <source>
        <dbReference type="SAM" id="MobiDB-lite"/>
    </source>
</evidence>
<evidence type="ECO:0000256" key="2">
    <source>
        <dbReference type="SAM" id="Phobius"/>
    </source>
</evidence>
<keyword evidence="3" id="KW-0732">Signal</keyword>
<evidence type="ECO:0000256" key="3">
    <source>
        <dbReference type="SAM" id="SignalP"/>
    </source>
</evidence>
<keyword evidence="5" id="KW-1185">Reference proteome</keyword>
<feature type="region of interest" description="Disordered" evidence="1">
    <location>
        <begin position="187"/>
        <end position="257"/>
    </location>
</feature>
<keyword evidence="2" id="KW-0812">Transmembrane</keyword>
<feature type="transmembrane region" description="Helical" evidence="2">
    <location>
        <begin position="139"/>
        <end position="159"/>
    </location>
</feature>
<gene>
    <name evidence="4" type="ORF">P170DRAFT_423965</name>
</gene>
<proteinExistence type="predicted"/>
<dbReference type="AlphaFoldDB" id="A0A2I2GK13"/>
<feature type="chain" id="PRO_5014118461" evidence="3">
    <location>
        <begin position="25"/>
        <end position="257"/>
    </location>
</feature>
<evidence type="ECO:0000313" key="5">
    <source>
        <dbReference type="Proteomes" id="UP000234275"/>
    </source>
</evidence>
<name>A0A2I2GK13_9EURO</name>
<comment type="caution">
    <text evidence="4">The sequence shown here is derived from an EMBL/GenBank/DDBJ whole genome shotgun (WGS) entry which is preliminary data.</text>
</comment>
<evidence type="ECO:0000313" key="4">
    <source>
        <dbReference type="EMBL" id="PLB53197.1"/>
    </source>
</evidence>
<organism evidence="4 5">
    <name type="scientific">Aspergillus steynii IBT 23096</name>
    <dbReference type="NCBI Taxonomy" id="1392250"/>
    <lineage>
        <taxon>Eukaryota</taxon>
        <taxon>Fungi</taxon>
        <taxon>Dikarya</taxon>
        <taxon>Ascomycota</taxon>
        <taxon>Pezizomycotina</taxon>
        <taxon>Eurotiomycetes</taxon>
        <taxon>Eurotiomycetidae</taxon>
        <taxon>Eurotiales</taxon>
        <taxon>Aspergillaceae</taxon>
        <taxon>Aspergillus</taxon>
        <taxon>Aspergillus subgen. Circumdati</taxon>
    </lineage>
</organism>
<dbReference type="VEuPathDB" id="FungiDB:P170DRAFT_423965"/>
<keyword evidence="2" id="KW-1133">Transmembrane helix</keyword>
<feature type="compositionally biased region" description="Basic residues" evidence="1">
    <location>
        <begin position="192"/>
        <end position="214"/>
    </location>
</feature>